<reference evidence="2" key="1">
    <citation type="journal article" date="2014" name="Int. J. Syst. Evol. Microbiol.">
        <title>Complete genome sequence of Corynebacterium casei LMG S-19264T (=DSM 44701T), isolated from a smear-ripened cheese.</title>
        <authorList>
            <consortium name="US DOE Joint Genome Institute (JGI-PGF)"/>
            <person name="Walter F."/>
            <person name="Albersmeier A."/>
            <person name="Kalinowski J."/>
            <person name="Ruckert C."/>
        </authorList>
    </citation>
    <scope>NUCLEOTIDE SEQUENCE</scope>
    <source>
        <strain evidence="2">JCM 4386</strain>
    </source>
</reference>
<name>A0A918FVN1_9ACTN</name>
<dbReference type="InterPro" id="IPR050679">
    <property type="entry name" value="Bact_HTH_transcr_reg"/>
</dbReference>
<dbReference type="InterPro" id="IPR028978">
    <property type="entry name" value="Chorismate_lyase_/UTRA_dom_sf"/>
</dbReference>
<evidence type="ECO:0000313" key="3">
    <source>
        <dbReference type="Proteomes" id="UP000606194"/>
    </source>
</evidence>
<dbReference type="PANTHER" id="PTHR44846">
    <property type="entry name" value="MANNOSYL-D-GLYCERATE TRANSPORT/METABOLISM SYSTEM REPRESSOR MNGR-RELATED"/>
    <property type="match status" value="1"/>
</dbReference>
<dbReference type="SMART" id="SM00866">
    <property type="entry name" value="UTRA"/>
    <property type="match status" value="1"/>
</dbReference>
<sequence>MSSNTAIVRDATERYRTARREAGESRGAFETEIKRLGGTPRVETAIRRDTAPSQVAELLGVASTDQTVIRARHMYDGDRLVQLADSYVPLDVAEAAGVENPDPGLGGIISRMRDAGFEQTEAIEEVALYAATSVEAEAFGVEVGTNLLQITHTGYTKTGRAVEVTVHRPSPGWVLRFSPPIS</sequence>
<accession>A0A918FVN1</accession>
<dbReference type="PANTHER" id="PTHR44846:SF17">
    <property type="entry name" value="GNTR-FAMILY TRANSCRIPTIONAL REGULATOR"/>
    <property type="match status" value="1"/>
</dbReference>
<evidence type="ECO:0000259" key="1">
    <source>
        <dbReference type="SMART" id="SM00866"/>
    </source>
</evidence>
<feature type="domain" description="UbiC transcription regulator-associated" evidence="1">
    <location>
        <begin position="35"/>
        <end position="175"/>
    </location>
</feature>
<dbReference type="AlphaFoldDB" id="A0A918FVN1"/>
<reference evidence="2" key="2">
    <citation type="submission" date="2020-09" db="EMBL/GenBank/DDBJ databases">
        <authorList>
            <person name="Sun Q."/>
            <person name="Ohkuma M."/>
        </authorList>
    </citation>
    <scope>NUCLEOTIDE SEQUENCE</scope>
    <source>
        <strain evidence="2">JCM 4386</strain>
    </source>
</reference>
<dbReference type="Proteomes" id="UP000606194">
    <property type="component" value="Unassembled WGS sequence"/>
</dbReference>
<dbReference type="SUPFAM" id="SSF64288">
    <property type="entry name" value="Chorismate lyase-like"/>
    <property type="match status" value="1"/>
</dbReference>
<organism evidence="2 3">
    <name type="scientific">Streptomyces humidus</name>
    <dbReference type="NCBI Taxonomy" id="52259"/>
    <lineage>
        <taxon>Bacteria</taxon>
        <taxon>Bacillati</taxon>
        <taxon>Actinomycetota</taxon>
        <taxon>Actinomycetes</taxon>
        <taxon>Kitasatosporales</taxon>
        <taxon>Streptomycetaceae</taxon>
        <taxon>Streptomyces</taxon>
    </lineage>
</organism>
<dbReference type="EMBL" id="BMTL01000010">
    <property type="protein sequence ID" value="GGR87706.1"/>
    <property type="molecule type" value="Genomic_DNA"/>
</dbReference>
<evidence type="ECO:0000313" key="2">
    <source>
        <dbReference type="EMBL" id="GGR87706.1"/>
    </source>
</evidence>
<comment type="caution">
    <text evidence="2">The sequence shown here is derived from an EMBL/GenBank/DDBJ whole genome shotgun (WGS) entry which is preliminary data.</text>
</comment>
<dbReference type="GO" id="GO:0045892">
    <property type="term" value="P:negative regulation of DNA-templated transcription"/>
    <property type="evidence" value="ECO:0007669"/>
    <property type="project" value="TreeGrafter"/>
</dbReference>
<dbReference type="RefSeq" id="WP_190149604.1">
    <property type="nucleotide sequence ID" value="NZ_BMTL01000010.1"/>
</dbReference>
<dbReference type="GO" id="GO:0003677">
    <property type="term" value="F:DNA binding"/>
    <property type="evidence" value="ECO:0007669"/>
    <property type="project" value="InterPro"/>
</dbReference>
<proteinExistence type="predicted"/>
<dbReference type="Gene3D" id="3.40.1410.10">
    <property type="entry name" value="Chorismate lyase-like"/>
    <property type="match status" value="1"/>
</dbReference>
<gene>
    <name evidence="2" type="ORF">GCM10010269_28600</name>
</gene>
<dbReference type="InterPro" id="IPR011663">
    <property type="entry name" value="UTRA"/>
</dbReference>
<protein>
    <recommendedName>
        <fullName evidence="1">UbiC transcription regulator-associated domain-containing protein</fullName>
    </recommendedName>
</protein>
<keyword evidence="3" id="KW-1185">Reference proteome</keyword>
<dbReference type="Pfam" id="PF07702">
    <property type="entry name" value="UTRA"/>
    <property type="match status" value="1"/>
</dbReference>